<gene>
    <name evidence="1" type="ORF">AUJ95_06840</name>
</gene>
<evidence type="ECO:0000313" key="2">
    <source>
        <dbReference type="Proteomes" id="UP000183085"/>
    </source>
</evidence>
<accession>A0A1J5E4X8</accession>
<dbReference type="AlphaFoldDB" id="A0A1J5E4X8"/>
<protein>
    <recommendedName>
        <fullName evidence="3">DUF4258 domain-containing protein</fullName>
    </recommendedName>
</protein>
<name>A0A1J5E4X8_9BACT</name>
<reference evidence="1 2" key="1">
    <citation type="journal article" date="2016" name="Environ. Microbiol.">
        <title>Genomic resolution of a cold subsurface aquifer community provides metabolic insights for novel microbes adapted to high CO concentrations.</title>
        <authorList>
            <person name="Probst A.J."/>
            <person name="Castelle C.J."/>
            <person name="Singh A."/>
            <person name="Brown C.T."/>
            <person name="Anantharaman K."/>
            <person name="Sharon I."/>
            <person name="Hug L.A."/>
            <person name="Burstein D."/>
            <person name="Emerson J.B."/>
            <person name="Thomas B.C."/>
            <person name="Banfield J.F."/>
        </authorList>
    </citation>
    <scope>NUCLEOTIDE SEQUENCE [LARGE SCALE GENOMIC DNA]</scope>
    <source>
        <strain evidence="1">CG2_30_40_21</strain>
    </source>
</reference>
<comment type="caution">
    <text evidence="1">The sequence shown here is derived from an EMBL/GenBank/DDBJ whole genome shotgun (WGS) entry which is preliminary data.</text>
</comment>
<sequence length="95" mass="11573">MKKEIIYTTHLQLRIKLRDIPYKLPQKICEEAEERYFDSKTNYSVAVDNIYYKGKIREMVVVYQETIDKIEIVTIHPLKIDEKLSKIKNRRWIKK</sequence>
<organism evidence="1 2">
    <name type="scientific">Candidatus Desantisbacteria bacterium CG2_30_40_21</name>
    <dbReference type="NCBI Taxonomy" id="1817895"/>
    <lineage>
        <taxon>Bacteria</taxon>
        <taxon>Candidatus Desantisiibacteriota</taxon>
    </lineage>
</organism>
<evidence type="ECO:0008006" key="3">
    <source>
        <dbReference type="Google" id="ProtNLM"/>
    </source>
</evidence>
<dbReference type="EMBL" id="MNYI01000179">
    <property type="protein sequence ID" value="OIP38390.1"/>
    <property type="molecule type" value="Genomic_DNA"/>
</dbReference>
<evidence type="ECO:0000313" key="1">
    <source>
        <dbReference type="EMBL" id="OIP38390.1"/>
    </source>
</evidence>
<dbReference type="Proteomes" id="UP000183085">
    <property type="component" value="Unassembled WGS sequence"/>
</dbReference>
<proteinExistence type="predicted"/>